<protein>
    <recommendedName>
        <fullName evidence="4">Metal-dependent hydrolase</fullName>
    </recommendedName>
</protein>
<keyword evidence="1" id="KW-0472">Membrane</keyword>
<accession>A0A6B0SYU8</accession>
<reference evidence="2 3" key="1">
    <citation type="submission" date="2019-12" db="EMBL/GenBank/DDBJ databases">
        <title>Isolation and characterization of three novel carbon monoxide-oxidizing members of Halobacteria from salione crusts and soils.</title>
        <authorList>
            <person name="Myers M.R."/>
            <person name="King G.M."/>
        </authorList>
    </citation>
    <scope>NUCLEOTIDE SEQUENCE [LARGE SCALE GENOMIC DNA]</scope>
    <source>
        <strain evidence="2 3">WSH3</strain>
    </source>
</reference>
<feature type="transmembrane region" description="Helical" evidence="1">
    <location>
        <begin position="182"/>
        <end position="204"/>
    </location>
</feature>
<dbReference type="OrthoDB" id="252570at2157"/>
<organism evidence="2 3">
    <name type="scientific">Halovenus carboxidivorans</name>
    <dbReference type="NCBI Taxonomy" id="2692199"/>
    <lineage>
        <taxon>Archaea</taxon>
        <taxon>Methanobacteriati</taxon>
        <taxon>Methanobacteriota</taxon>
        <taxon>Stenosarchaea group</taxon>
        <taxon>Halobacteria</taxon>
        <taxon>Halobacteriales</taxon>
        <taxon>Haloarculaceae</taxon>
        <taxon>Halovenus</taxon>
    </lineage>
</organism>
<dbReference type="EMBL" id="WUUT01000001">
    <property type="protein sequence ID" value="MXR50774.1"/>
    <property type="molecule type" value="Genomic_DNA"/>
</dbReference>
<dbReference type="Proteomes" id="UP000466535">
    <property type="component" value="Unassembled WGS sequence"/>
</dbReference>
<comment type="caution">
    <text evidence="2">The sequence shown here is derived from an EMBL/GenBank/DDBJ whole genome shotgun (WGS) entry which is preliminary data.</text>
</comment>
<keyword evidence="1" id="KW-1133">Transmembrane helix</keyword>
<evidence type="ECO:0008006" key="4">
    <source>
        <dbReference type="Google" id="ProtNLM"/>
    </source>
</evidence>
<feature type="transmembrane region" description="Helical" evidence="1">
    <location>
        <begin position="28"/>
        <end position="50"/>
    </location>
</feature>
<dbReference type="RefSeq" id="WP_159762872.1">
    <property type="nucleotide sequence ID" value="NZ_WUUT01000001.1"/>
</dbReference>
<proteinExistence type="predicted"/>
<feature type="transmembrane region" description="Helical" evidence="1">
    <location>
        <begin position="85"/>
        <end position="107"/>
    </location>
</feature>
<keyword evidence="3" id="KW-1185">Reference proteome</keyword>
<dbReference type="InterPro" id="IPR007404">
    <property type="entry name" value="YdjM-like"/>
</dbReference>
<keyword evidence="1" id="KW-0812">Transmembrane</keyword>
<evidence type="ECO:0000313" key="3">
    <source>
        <dbReference type="Proteomes" id="UP000466535"/>
    </source>
</evidence>
<dbReference type="Pfam" id="PF04307">
    <property type="entry name" value="YdjM"/>
    <property type="match status" value="1"/>
</dbReference>
<feature type="transmembrane region" description="Helical" evidence="1">
    <location>
        <begin position="6"/>
        <end position="23"/>
    </location>
</feature>
<feature type="transmembrane region" description="Helical" evidence="1">
    <location>
        <begin position="56"/>
        <end position="73"/>
    </location>
</feature>
<gene>
    <name evidence="2" type="ORF">GRX03_04025</name>
</gene>
<evidence type="ECO:0000313" key="2">
    <source>
        <dbReference type="EMBL" id="MXR50774.1"/>
    </source>
</evidence>
<evidence type="ECO:0000256" key="1">
    <source>
        <dbReference type="SAM" id="Phobius"/>
    </source>
</evidence>
<dbReference type="AlphaFoldDB" id="A0A6B0SYU8"/>
<sequence length="214" mass="22960">MPSTIVHAAVAGLIGAALLGSAFDERALLVLVVAVAIPDLDSFIALVSTAGHRTSLHNLTIPVAAGLLWYVDVHVREESLLRSRWGGWGVRVAWVAILCYGLGHVALDLTDGVANLFWPFHDQFYTLRGEMELSNQRGLVQTFRDSGEGFLLFEPVGTSTETEVTTGVDPAEPADGGPPERVFPLFGSGLELLVTVIGVVVTVARFRVAREIEG</sequence>
<name>A0A6B0SYU8_9EURY</name>